<reference evidence="2" key="1">
    <citation type="submission" date="2015-12" db="EMBL/GenBank/DDBJ databases">
        <title>Gene expression during late stages of embryo sac development: a critical building block for successful pollen-pistil interactions.</title>
        <authorList>
            <person name="Liu Y."/>
            <person name="Joly V."/>
            <person name="Sabar M."/>
            <person name="Matton D.P."/>
        </authorList>
    </citation>
    <scope>NUCLEOTIDE SEQUENCE</scope>
</reference>
<organism evidence="2">
    <name type="scientific">Solanum chacoense</name>
    <name type="common">Chaco potato</name>
    <dbReference type="NCBI Taxonomy" id="4108"/>
    <lineage>
        <taxon>Eukaryota</taxon>
        <taxon>Viridiplantae</taxon>
        <taxon>Streptophyta</taxon>
        <taxon>Embryophyta</taxon>
        <taxon>Tracheophyta</taxon>
        <taxon>Spermatophyta</taxon>
        <taxon>Magnoliopsida</taxon>
        <taxon>eudicotyledons</taxon>
        <taxon>Gunneridae</taxon>
        <taxon>Pentapetalae</taxon>
        <taxon>asterids</taxon>
        <taxon>lamiids</taxon>
        <taxon>Solanales</taxon>
        <taxon>Solanaceae</taxon>
        <taxon>Solanoideae</taxon>
        <taxon>Solaneae</taxon>
        <taxon>Solanum</taxon>
    </lineage>
</organism>
<proteinExistence type="predicted"/>
<sequence>NNIRICPNCTYVILLLDDILFFILGFLFPFSLLVFSPFLFLSFLLHNDHLPSIIIFSLIYTILFFFVINWINVIHNKEISNLFLK</sequence>
<name>A0A0V0H9S2_SOLCH</name>
<evidence type="ECO:0000256" key="1">
    <source>
        <dbReference type="SAM" id="Phobius"/>
    </source>
</evidence>
<protein>
    <submittedName>
        <fullName evidence="2">Putative ovule protein</fullName>
    </submittedName>
</protein>
<accession>A0A0V0H9S2</accession>
<feature type="transmembrane region" description="Helical" evidence="1">
    <location>
        <begin position="19"/>
        <end position="41"/>
    </location>
</feature>
<dbReference type="AlphaFoldDB" id="A0A0V0H9S2"/>
<feature type="transmembrane region" description="Helical" evidence="1">
    <location>
        <begin position="53"/>
        <end position="75"/>
    </location>
</feature>
<dbReference type="EMBL" id="GEDG01023023">
    <property type="protein sequence ID" value="JAP17044.1"/>
    <property type="molecule type" value="Transcribed_RNA"/>
</dbReference>
<keyword evidence="1" id="KW-0472">Membrane</keyword>
<feature type="non-terminal residue" evidence="2">
    <location>
        <position position="1"/>
    </location>
</feature>
<evidence type="ECO:0000313" key="2">
    <source>
        <dbReference type="EMBL" id="JAP17044.1"/>
    </source>
</evidence>
<keyword evidence="1" id="KW-0812">Transmembrane</keyword>
<keyword evidence="1" id="KW-1133">Transmembrane helix</keyword>